<evidence type="ECO:0000259" key="2">
    <source>
        <dbReference type="PROSITE" id="PS50097"/>
    </source>
</evidence>
<proteinExistence type="predicted"/>
<dbReference type="InterPro" id="IPR000210">
    <property type="entry name" value="BTB/POZ_dom"/>
</dbReference>
<protein>
    <recommendedName>
        <fullName evidence="2">BTB domain-containing protein</fullName>
    </recommendedName>
</protein>
<dbReference type="Pfam" id="PF00651">
    <property type="entry name" value="BTB"/>
    <property type="match status" value="2"/>
</dbReference>
<gene>
    <name evidence="3" type="ORF">PEVE_00044835</name>
</gene>
<dbReference type="Gene3D" id="3.30.710.10">
    <property type="entry name" value="Potassium Channel Kv1.1, Chain A"/>
    <property type="match status" value="2"/>
</dbReference>
<accession>A0ABN8PV59</accession>
<feature type="coiled-coil region" evidence="1">
    <location>
        <begin position="167"/>
        <end position="194"/>
    </location>
</feature>
<dbReference type="EMBL" id="CALNXI010000966">
    <property type="protein sequence ID" value="CAH3149207.1"/>
    <property type="molecule type" value="Genomic_DNA"/>
</dbReference>
<dbReference type="SUPFAM" id="SSF54695">
    <property type="entry name" value="POZ domain"/>
    <property type="match status" value="2"/>
</dbReference>
<feature type="domain" description="BTB" evidence="2">
    <location>
        <begin position="21"/>
        <end position="80"/>
    </location>
</feature>
<dbReference type="CDD" id="cd18186">
    <property type="entry name" value="BTB_POZ_ZBTB_KLHL-like"/>
    <property type="match status" value="2"/>
</dbReference>
<dbReference type="PANTHER" id="PTHR22743">
    <property type="entry name" value="MEPRIN/TRAF-LIKE MATH FAMILY-C.ELEGANS"/>
    <property type="match status" value="1"/>
</dbReference>
<dbReference type="PROSITE" id="PS50097">
    <property type="entry name" value="BTB"/>
    <property type="match status" value="2"/>
</dbReference>
<dbReference type="PANTHER" id="PTHR22743:SF165">
    <property type="entry name" value="BTB AND MATH DOMAIN CONTAINING-RELATED"/>
    <property type="match status" value="1"/>
</dbReference>
<organism evidence="3 4">
    <name type="scientific">Porites evermanni</name>
    <dbReference type="NCBI Taxonomy" id="104178"/>
    <lineage>
        <taxon>Eukaryota</taxon>
        <taxon>Metazoa</taxon>
        <taxon>Cnidaria</taxon>
        <taxon>Anthozoa</taxon>
        <taxon>Hexacorallia</taxon>
        <taxon>Scleractinia</taxon>
        <taxon>Fungiina</taxon>
        <taxon>Poritidae</taxon>
        <taxon>Porites</taxon>
    </lineage>
</organism>
<reference evidence="3 4" key="1">
    <citation type="submission" date="2022-05" db="EMBL/GenBank/DDBJ databases">
        <authorList>
            <consortium name="Genoscope - CEA"/>
            <person name="William W."/>
        </authorList>
    </citation>
    <scope>NUCLEOTIDE SEQUENCE [LARGE SCALE GENOMIC DNA]</scope>
</reference>
<name>A0ABN8PV59_9CNID</name>
<evidence type="ECO:0000313" key="4">
    <source>
        <dbReference type="Proteomes" id="UP001159427"/>
    </source>
</evidence>
<dbReference type="InterPro" id="IPR052664">
    <property type="entry name" value="BTB-MATH_domain_protein"/>
</dbReference>
<evidence type="ECO:0000313" key="3">
    <source>
        <dbReference type="EMBL" id="CAH3149207.1"/>
    </source>
</evidence>
<dbReference type="Proteomes" id="UP001159427">
    <property type="component" value="Unassembled WGS sequence"/>
</dbReference>
<sequence>MARKTLLTELVDFSKPWDPFVDVTLLVEGRRFHAHRSILALWSPVFSRMFTADFREKTAQQIPLPGKKANDIKELLLVIYQTSAKPIDDRNFELLLRLAEEYMMTKLTEKCETYLMDWLDSSHQHGLCLNFLEIAQYYRLKKLEMACIHKAQNISFRELRNHEAYGKINLSNYRKIMEARLENMEKELRAKGDAVWRLKSKASEARKGFQKIVSALVFKILRSPKRCGVNLEYSDFNRTSNSLQDKANFLDLESNMINSTSHHIIDVIRTVYRVQNANFNIVSHLVDFSKPWDPFVDVTLLVEGTRFHAHRNILALWSPVFSRMFTADFREKTAQQIPLPGKKPNDIKELLLVIYPTSPKTID</sequence>
<dbReference type="SMART" id="SM00225">
    <property type="entry name" value="BTB"/>
    <property type="match status" value="2"/>
</dbReference>
<comment type="caution">
    <text evidence="3">The sequence shown here is derived from an EMBL/GenBank/DDBJ whole genome shotgun (WGS) entry which is preliminary data.</text>
</comment>
<keyword evidence="1" id="KW-0175">Coiled coil</keyword>
<evidence type="ECO:0000256" key="1">
    <source>
        <dbReference type="SAM" id="Coils"/>
    </source>
</evidence>
<dbReference type="InterPro" id="IPR011333">
    <property type="entry name" value="SKP1/BTB/POZ_sf"/>
</dbReference>
<keyword evidence="4" id="KW-1185">Reference proteome</keyword>
<feature type="domain" description="BTB" evidence="2">
    <location>
        <begin position="296"/>
        <end position="355"/>
    </location>
</feature>